<evidence type="ECO:0000256" key="2">
    <source>
        <dbReference type="ARBA" id="ARBA00022801"/>
    </source>
</evidence>
<comment type="similarity">
    <text evidence="1">Belongs to the thioesterase PaaI family.</text>
</comment>
<evidence type="ECO:0000313" key="5">
    <source>
        <dbReference type="Proteomes" id="UP000266292"/>
    </source>
</evidence>
<feature type="domain" description="Thioesterase" evidence="3">
    <location>
        <begin position="49"/>
        <end position="127"/>
    </location>
</feature>
<dbReference type="Pfam" id="PF03061">
    <property type="entry name" value="4HBT"/>
    <property type="match status" value="1"/>
</dbReference>
<keyword evidence="5" id="KW-1185">Reference proteome</keyword>
<dbReference type="InterPro" id="IPR029069">
    <property type="entry name" value="HotDog_dom_sf"/>
</dbReference>
<dbReference type="Proteomes" id="UP000266292">
    <property type="component" value="Chromosome"/>
</dbReference>
<dbReference type="OrthoDB" id="9798208at2"/>
<organism evidence="4 5">
    <name type="scientific">Pontibacter actiniarum</name>
    <dbReference type="NCBI Taxonomy" id="323450"/>
    <lineage>
        <taxon>Bacteria</taxon>
        <taxon>Pseudomonadati</taxon>
        <taxon>Bacteroidota</taxon>
        <taxon>Cytophagia</taxon>
        <taxon>Cytophagales</taxon>
        <taxon>Hymenobacteraceae</taxon>
        <taxon>Pontibacter</taxon>
    </lineage>
</organism>
<reference evidence="5" key="1">
    <citation type="submission" date="2017-05" db="EMBL/GenBank/DDBJ databases">
        <authorList>
            <person name="Ray J."/>
            <person name="Price M."/>
            <person name="Deutschbauer A."/>
        </authorList>
    </citation>
    <scope>NUCLEOTIDE SEQUENCE [LARGE SCALE GENOMIC DNA]</scope>
    <source>
        <strain evidence="5">DSM 19842</strain>
    </source>
</reference>
<gene>
    <name evidence="4" type="ORF">CA264_08825</name>
</gene>
<protein>
    <submittedName>
        <fullName evidence="4">Thioesterase</fullName>
    </submittedName>
</protein>
<dbReference type="STRING" id="709015.GCA_000472485_01777"/>
<evidence type="ECO:0000256" key="1">
    <source>
        <dbReference type="ARBA" id="ARBA00008324"/>
    </source>
</evidence>
<dbReference type="NCBIfam" id="TIGR00369">
    <property type="entry name" value="unchar_dom_1"/>
    <property type="match status" value="1"/>
</dbReference>
<dbReference type="KEGG" id="pact:CA264_08825"/>
<evidence type="ECO:0000259" key="3">
    <source>
        <dbReference type="Pfam" id="PF03061"/>
    </source>
</evidence>
<dbReference type="SUPFAM" id="SSF54637">
    <property type="entry name" value="Thioesterase/thiol ester dehydrase-isomerase"/>
    <property type="match status" value="1"/>
</dbReference>
<name>A0A1X9YRR3_9BACT</name>
<evidence type="ECO:0000313" key="4">
    <source>
        <dbReference type="EMBL" id="ARS35531.1"/>
    </source>
</evidence>
<keyword evidence="2" id="KW-0378">Hydrolase</keyword>
<dbReference type="PANTHER" id="PTHR43240">
    <property type="entry name" value="1,4-DIHYDROXY-2-NAPHTHOYL-COA THIOESTERASE 1"/>
    <property type="match status" value="1"/>
</dbReference>
<dbReference type="RefSeq" id="WP_025606431.1">
    <property type="nucleotide sequence ID" value="NZ_CP021235.1"/>
</dbReference>
<proteinExistence type="inferred from homology"/>
<dbReference type="PANTHER" id="PTHR43240:SF5">
    <property type="entry name" value="1,4-DIHYDROXY-2-NAPHTHOYL-COA THIOESTERASE 1"/>
    <property type="match status" value="1"/>
</dbReference>
<dbReference type="InterPro" id="IPR006683">
    <property type="entry name" value="Thioestr_dom"/>
</dbReference>
<dbReference type="CDD" id="cd03443">
    <property type="entry name" value="PaaI_thioesterase"/>
    <property type="match status" value="1"/>
</dbReference>
<accession>A0A1X9YRR3</accession>
<sequence length="139" mass="15126">MDKNTDTVERVKQWCQNTMIEHLGIEITEAGPDFLCGRMPVDQRTHQPMGLLHGGASVVLAESLASMGAALQVDLTKKACVGLEINANHLRGISTGWVYGKATPLHVGRSTQVWETKITNEAGDLICISRMTVAVIDKK</sequence>
<dbReference type="Gene3D" id="3.10.129.10">
    <property type="entry name" value="Hotdog Thioesterase"/>
    <property type="match status" value="1"/>
</dbReference>
<dbReference type="GO" id="GO:0061522">
    <property type="term" value="F:1,4-dihydroxy-2-naphthoyl-CoA thioesterase activity"/>
    <property type="evidence" value="ECO:0007669"/>
    <property type="project" value="TreeGrafter"/>
</dbReference>
<dbReference type="GO" id="GO:0005829">
    <property type="term" value="C:cytosol"/>
    <property type="evidence" value="ECO:0007669"/>
    <property type="project" value="TreeGrafter"/>
</dbReference>
<dbReference type="AlphaFoldDB" id="A0A1X9YRR3"/>
<dbReference type="InterPro" id="IPR003736">
    <property type="entry name" value="PAAI_dom"/>
</dbReference>
<dbReference type="EMBL" id="CP021235">
    <property type="protein sequence ID" value="ARS35531.1"/>
    <property type="molecule type" value="Genomic_DNA"/>
</dbReference>